<dbReference type="AlphaFoldDB" id="A0A0A9A6E9"/>
<reference evidence="1" key="1">
    <citation type="submission" date="2014-09" db="EMBL/GenBank/DDBJ databases">
        <authorList>
            <person name="Magalhaes I.L.F."/>
            <person name="Oliveira U."/>
            <person name="Santos F.R."/>
            <person name="Vidigal T.H.D.A."/>
            <person name="Brescovit A.D."/>
            <person name="Santos A.J."/>
        </authorList>
    </citation>
    <scope>NUCLEOTIDE SEQUENCE</scope>
    <source>
        <tissue evidence="1">Shoot tissue taken approximately 20 cm above the soil surface</tissue>
    </source>
</reference>
<proteinExistence type="predicted"/>
<sequence length="29" mass="3452">MLLYWSDIESELQKVPVQPLKKTLLTCQF</sequence>
<dbReference type="EMBL" id="GBRH01252377">
    <property type="protein sequence ID" value="JAD45518.1"/>
    <property type="molecule type" value="Transcribed_RNA"/>
</dbReference>
<name>A0A0A9A6E9_ARUDO</name>
<evidence type="ECO:0000313" key="1">
    <source>
        <dbReference type="EMBL" id="JAD45518.1"/>
    </source>
</evidence>
<reference evidence="1" key="2">
    <citation type="journal article" date="2015" name="Data Brief">
        <title>Shoot transcriptome of the giant reed, Arundo donax.</title>
        <authorList>
            <person name="Barrero R.A."/>
            <person name="Guerrero F.D."/>
            <person name="Moolhuijzen P."/>
            <person name="Goolsby J.A."/>
            <person name="Tidwell J."/>
            <person name="Bellgard S.E."/>
            <person name="Bellgard M.I."/>
        </authorList>
    </citation>
    <scope>NUCLEOTIDE SEQUENCE</scope>
    <source>
        <tissue evidence="1">Shoot tissue taken approximately 20 cm above the soil surface</tissue>
    </source>
</reference>
<protein>
    <submittedName>
        <fullName evidence="1">Uncharacterized protein</fullName>
    </submittedName>
</protein>
<accession>A0A0A9A6E9</accession>
<organism evidence="1">
    <name type="scientific">Arundo donax</name>
    <name type="common">Giant reed</name>
    <name type="synonym">Donax arundinaceus</name>
    <dbReference type="NCBI Taxonomy" id="35708"/>
    <lineage>
        <taxon>Eukaryota</taxon>
        <taxon>Viridiplantae</taxon>
        <taxon>Streptophyta</taxon>
        <taxon>Embryophyta</taxon>
        <taxon>Tracheophyta</taxon>
        <taxon>Spermatophyta</taxon>
        <taxon>Magnoliopsida</taxon>
        <taxon>Liliopsida</taxon>
        <taxon>Poales</taxon>
        <taxon>Poaceae</taxon>
        <taxon>PACMAD clade</taxon>
        <taxon>Arundinoideae</taxon>
        <taxon>Arundineae</taxon>
        <taxon>Arundo</taxon>
    </lineage>
</organism>